<evidence type="ECO:0000313" key="2">
    <source>
        <dbReference type="EMBL" id="MEE1885820.1"/>
    </source>
</evidence>
<feature type="chain" id="PRO_5045452009" evidence="1">
    <location>
        <begin position="23"/>
        <end position="261"/>
    </location>
</feature>
<feature type="signal peptide" evidence="1">
    <location>
        <begin position="1"/>
        <end position="22"/>
    </location>
</feature>
<evidence type="ECO:0000256" key="1">
    <source>
        <dbReference type="SAM" id="SignalP"/>
    </source>
</evidence>
<dbReference type="RefSeq" id="WP_330146713.1">
    <property type="nucleotide sequence ID" value="NZ_JAZDQU010000002.1"/>
</dbReference>
<evidence type="ECO:0000313" key="3">
    <source>
        <dbReference type="Proteomes" id="UP001337681"/>
    </source>
</evidence>
<dbReference type="EMBL" id="JAZDQU010000002">
    <property type="protein sequence ID" value="MEE1885820.1"/>
    <property type="molecule type" value="Genomic_DNA"/>
</dbReference>
<gene>
    <name evidence="2" type="ORF">VRU49_10365</name>
</gene>
<protein>
    <submittedName>
        <fullName evidence="2">Uncharacterized protein</fullName>
    </submittedName>
</protein>
<dbReference type="Proteomes" id="UP001337681">
    <property type="component" value="Unassembled WGS sequence"/>
</dbReference>
<keyword evidence="3" id="KW-1185">Reference proteome</keyword>
<keyword evidence="1" id="KW-0732">Signal</keyword>
<proteinExistence type="predicted"/>
<reference evidence="2 3" key="1">
    <citation type="submission" date="2024-01" db="EMBL/GenBank/DDBJ databases">
        <title>Pedobacter sp. nov., isolated from oil-contaminated soil.</title>
        <authorList>
            <person name="Le N.T.T."/>
        </authorList>
    </citation>
    <scope>NUCLEOTIDE SEQUENCE [LARGE SCALE GENOMIC DNA]</scope>
    <source>
        <strain evidence="2 3">VNH31</strain>
    </source>
</reference>
<accession>A0ABU7H3W6</accession>
<comment type="caution">
    <text evidence="2">The sequence shown here is derived from an EMBL/GenBank/DDBJ whole genome shotgun (WGS) entry which is preliminary data.</text>
</comment>
<organism evidence="2 3">
    <name type="scientific">Pedobacter flavus</name>
    <dbReference type="NCBI Taxonomy" id="3113906"/>
    <lineage>
        <taxon>Bacteria</taxon>
        <taxon>Pseudomonadati</taxon>
        <taxon>Bacteroidota</taxon>
        <taxon>Sphingobacteriia</taxon>
        <taxon>Sphingobacteriales</taxon>
        <taxon>Sphingobacteriaceae</taxon>
        <taxon>Pedobacter</taxon>
    </lineage>
</organism>
<sequence length="261" mass="30579">MMKFIRTILFALILLISNSVFSQTINQDYLPGLNLLSSSKQDLIETAITNLRAMIINNHNDILTKLRKERGIKVNKKNLNPLLTEIEAFYRKILRENNEWRWDKTNKLIKPYDINIEEIMGYSLNSFLVPPTNTQFNGVKTVSISFYLDRIMTFSFSQPLIINHDYTRFNGYPYDQNSLNDIFKVVEKNFGSFTHQRNTYYTYACSQNGQPEYSEEFKFKEILFEGNLNLFYGMIQRPTSNGCVPNGHHLASISFYISRRL</sequence>
<name>A0ABU7H3W6_9SPHI</name>